<feature type="region of interest" description="Disordered" evidence="7">
    <location>
        <begin position="1"/>
        <end position="34"/>
    </location>
</feature>
<dbReference type="SMART" id="SM00380">
    <property type="entry name" value="AP2"/>
    <property type="match status" value="1"/>
</dbReference>
<dbReference type="FunCoup" id="A0A6P4A0S0">
    <property type="interactions" value="4"/>
</dbReference>
<dbReference type="InParanoid" id="A0A6P4A0S0"/>
<dbReference type="SUPFAM" id="SSF54171">
    <property type="entry name" value="DNA-binding domain"/>
    <property type="match status" value="1"/>
</dbReference>
<evidence type="ECO:0000313" key="9">
    <source>
        <dbReference type="Proteomes" id="UP001652623"/>
    </source>
</evidence>
<evidence type="ECO:0000313" key="10">
    <source>
        <dbReference type="RefSeq" id="XP_015881517.2"/>
    </source>
</evidence>
<evidence type="ECO:0000259" key="8">
    <source>
        <dbReference type="PROSITE" id="PS51032"/>
    </source>
</evidence>
<dbReference type="RefSeq" id="XP_015881517.2">
    <property type="nucleotide sequence ID" value="XM_016026031.4"/>
</dbReference>
<dbReference type="GO" id="GO:0009873">
    <property type="term" value="P:ethylene-activated signaling pathway"/>
    <property type="evidence" value="ECO:0007669"/>
    <property type="project" value="UniProtKB-KW"/>
</dbReference>
<dbReference type="PANTHER" id="PTHR31677:SF228">
    <property type="entry name" value="ETHYLENE-RESPONSIVE TRANSCRIPTION FACTOR 10-RELATED"/>
    <property type="match status" value="1"/>
</dbReference>
<dbReference type="CDD" id="cd00018">
    <property type="entry name" value="AP2"/>
    <property type="match status" value="1"/>
</dbReference>
<sequence>MALKERIGGVKKTTTTKTTANGNRGIGDGKEMHYRGVRKRPWGRYAAEIRDPGKKSRVWLGTFDTAEEAARAYDAAAREFRGAKAKTNFPHPAADAAEVDSPSRSSTVDSNEGRDASEREPTRRLGGGGGVVGVFPFLQQPAVSVPTATVPQHMVFGGLAHARPVLFYDAIRRGEFVTPVFPVRFDASHVEFDGRVRSGAQIQALAQAQSESDSSSVVDGQPKKFLDLDLNLAPPMDA</sequence>
<feature type="region of interest" description="Disordered" evidence="7">
    <location>
        <begin position="86"/>
        <end position="127"/>
    </location>
</feature>
<gene>
    <name evidence="10" type="primary">LOC107417413</name>
</gene>
<name>A0A6P4A0S0_ZIZJJ</name>
<dbReference type="InterPro" id="IPR001471">
    <property type="entry name" value="AP2/ERF_dom"/>
</dbReference>
<feature type="compositionally biased region" description="Basic and acidic residues" evidence="7">
    <location>
        <begin position="111"/>
        <end position="123"/>
    </location>
</feature>
<dbReference type="PANTHER" id="PTHR31677">
    <property type="entry name" value="AP2 DOMAIN CLASS TRANSCRIPTION FACTOR"/>
    <property type="match status" value="1"/>
</dbReference>
<dbReference type="KEGG" id="zju:107417413"/>
<dbReference type="GeneID" id="107417413"/>
<dbReference type="Pfam" id="PF00847">
    <property type="entry name" value="AP2"/>
    <property type="match status" value="1"/>
</dbReference>
<protein>
    <submittedName>
        <fullName evidence="10">Ethylene-responsive transcription factor 4</fullName>
    </submittedName>
</protein>
<dbReference type="InterPro" id="IPR036955">
    <property type="entry name" value="AP2/ERF_dom_sf"/>
</dbReference>
<keyword evidence="9" id="KW-1185">Reference proteome</keyword>
<proteinExistence type="predicted"/>
<dbReference type="GO" id="GO:0003700">
    <property type="term" value="F:DNA-binding transcription factor activity"/>
    <property type="evidence" value="ECO:0007669"/>
    <property type="project" value="InterPro"/>
</dbReference>
<keyword evidence="6" id="KW-0539">Nucleus</keyword>
<reference evidence="10" key="1">
    <citation type="submission" date="2025-08" db="UniProtKB">
        <authorList>
            <consortium name="RefSeq"/>
        </authorList>
    </citation>
    <scope>IDENTIFICATION</scope>
    <source>
        <tissue evidence="10">Seedling</tissue>
    </source>
</reference>
<evidence type="ECO:0000256" key="7">
    <source>
        <dbReference type="SAM" id="MobiDB-lite"/>
    </source>
</evidence>
<feature type="domain" description="AP2/ERF" evidence="8">
    <location>
        <begin position="33"/>
        <end position="90"/>
    </location>
</feature>
<evidence type="ECO:0000256" key="4">
    <source>
        <dbReference type="ARBA" id="ARBA00023125"/>
    </source>
</evidence>
<dbReference type="PRINTS" id="PR00367">
    <property type="entry name" value="ETHRSPELEMNT"/>
</dbReference>
<dbReference type="Gene3D" id="3.30.730.10">
    <property type="entry name" value="AP2/ERF domain"/>
    <property type="match status" value="1"/>
</dbReference>
<evidence type="ECO:0000256" key="2">
    <source>
        <dbReference type="ARBA" id="ARBA00022745"/>
    </source>
</evidence>
<evidence type="ECO:0000256" key="6">
    <source>
        <dbReference type="ARBA" id="ARBA00023242"/>
    </source>
</evidence>
<dbReference type="PROSITE" id="PS51032">
    <property type="entry name" value="AP2_ERF"/>
    <property type="match status" value="1"/>
</dbReference>
<keyword evidence="4" id="KW-0238">DNA-binding</keyword>
<organism evidence="9 10">
    <name type="scientific">Ziziphus jujuba</name>
    <name type="common">Chinese jujube</name>
    <name type="synonym">Ziziphus sativa</name>
    <dbReference type="NCBI Taxonomy" id="326968"/>
    <lineage>
        <taxon>Eukaryota</taxon>
        <taxon>Viridiplantae</taxon>
        <taxon>Streptophyta</taxon>
        <taxon>Embryophyta</taxon>
        <taxon>Tracheophyta</taxon>
        <taxon>Spermatophyta</taxon>
        <taxon>Magnoliopsida</taxon>
        <taxon>eudicotyledons</taxon>
        <taxon>Gunneridae</taxon>
        <taxon>Pentapetalae</taxon>
        <taxon>rosids</taxon>
        <taxon>fabids</taxon>
        <taxon>Rosales</taxon>
        <taxon>Rhamnaceae</taxon>
        <taxon>Paliureae</taxon>
        <taxon>Ziziphus</taxon>
    </lineage>
</organism>
<dbReference type="GO" id="GO:0005634">
    <property type="term" value="C:nucleus"/>
    <property type="evidence" value="ECO:0007669"/>
    <property type="project" value="UniProtKB-SubCell"/>
</dbReference>
<dbReference type="AlphaFoldDB" id="A0A6P4A0S0"/>
<evidence type="ECO:0000256" key="1">
    <source>
        <dbReference type="ARBA" id="ARBA00004123"/>
    </source>
</evidence>
<evidence type="ECO:0000256" key="5">
    <source>
        <dbReference type="ARBA" id="ARBA00023163"/>
    </source>
</evidence>
<dbReference type="Proteomes" id="UP001652623">
    <property type="component" value="Chromosome 4"/>
</dbReference>
<keyword evidence="5" id="KW-0804">Transcription</keyword>
<accession>A0A6P4A0S0</accession>
<dbReference type="GO" id="GO:0003677">
    <property type="term" value="F:DNA binding"/>
    <property type="evidence" value="ECO:0007669"/>
    <property type="project" value="UniProtKB-KW"/>
</dbReference>
<dbReference type="InterPro" id="IPR016177">
    <property type="entry name" value="DNA-bd_dom_sf"/>
</dbReference>
<keyword evidence="2" id="KW-0936">Ethylene signaling pathway</keyword>
<comment type="subcellular location">
    <subcellularLocation>
        <location evidence="1">Nucleus</location>
    </subcellularLocation>
</comment>
<evidence type="ECO:0000256" key="3">
    <source>
        <dbReference type="ARBA" id="ARBA00023015"/>
    </source>
</evidence>
<keyword evidence="3" id="KW-0805">Transcription regulation</keyword>